<dbReference type="InterPro" id="IPR023382">
    <property type="entry name" value="MnmA-like_central_sf"/>
</dbReference>
<evidence type="ECO:0000259" key="11">
    <source>
        <dbReference type="Pfam" id="PF20259"/>
    </source>
</evidence>
<keyword evidence="3 9" id="KW-0819">tRNA processing</keyword>
<dbReference type="Pfam" id="PF20258">
    <property type="entry name" value="tRNA_Me_trans_C"/>
    <property type="match status" value="1"/>
</dbReference>
<comment type="caution">
    <text evidence="9">Lacks conserved residue(s) required for the propagation of feature annotation.</text>
</comment>
<evidence type="ECO:0000313" key="13">
    <source>
        <dbReference type="Proteomes" id="UP000000483"/>
    </source>
</evidence>
<dbReference type="GO" id="GO:0103016">
    <property type="term" value="F:tRNA-uridine 2-sulfurtransferase activity"/>
    <property type="evidence" value="ECO:0007669"/>
    <property type="project" value="UniProtKB-EC"/>
</dbReference>
<keyword evidence="9" id="KW-0963">Cytoplasm</keyword>
<dbReference type="KEGG" id="dao:Desac_2048"/>
<sequence>MRANRNRVAVALSGGLDSTVAAALLLNQGFEVQGVHLTLTEKSADISGIESLCQFLGIAYFQLDLRREFKARIIADFAAQYRLGLTPNPCVRCNELIKFGFLFQAVRSQGFDYLATGHYARVEAAPNGMMGLWQGVDPDKEQSYFLHRLSPDCLPAVLLPLGRLTKSQVREKSLAWGLAQYLPNRESQELCFIPDGDYIDFMRNMDVTGLDRPGPIVNRRGEVLGTHRGVEHYTVGQRQGLGLPGPAPSYVLEIIPAGNRLVVGCKADLLADELLVEDINWFIPVPLEPLRARVKIRYRHPGATAIILPLDRRRVRVRFDLPQTAITPGQAAVFYQDNRLLGGGWIVREQS</sequence>
<dbReference type="Gene3D" id="2.30.30.280">
    <property type="entry name" value="Adenine nucleotide alpha hydrolases-like domains"/>
    <property type="match status" value="1"/>
</dbReference>
<comment type="function">
    <text evidence="9">Catalyzes the 2-thiolation of uridine at the wobble position (U34) of tRNA, leading to the formation of s(2)U34.</text>
</comment>
<feature type="region of interest" description="Interaction with tRNA" evidence="9">
    <location>
        <begin position="140"/>
        <end position="142"/>
    </location>
</feature>
<dbReference type="InterPro" id="IPR004506">
    <property type="entry name" value="MnmA-like"/>
</dbReference>
<dbReference type="GO" id="GO:0005524">
    <property type="term" value="F:ATP binding"/>
    <property type="evidence" value="ECO:0007669"/>
    <property type="project" value="UniProtKB-KW"/>
</dbReference>
<dbReference type="STRING" id="880072.Desac_2048"/>
<reference evidence="12 13" key="1">
    <citation type="journal article" date="2011" name="Stand. Genomic Sci.">
        <title>Complete genome sequence of the acetate-degrading sulfate reducer Desulfobacca acetoxidans type strain (ASRB2).</title>
        <authorList>
            <person name="Goker M."/>
            <person name="Teshima H."/>
            <person name="Lapidus A."/>
            <person name="Nolan M."/>
            <person name="Lucas S."/>
            <person name="Hammon N."/>
            <person name="Deshpande S."/>
            <person name="Cheng J.F."/>
            <person name="Tapia R."/>
            <person name="Han C."/>
            <person name="Goodwin L."/>
            <person name="Pitluck S."/>
            <person name="Huntemann M."/>
            <person name="Liolios K."/>
            <person name="Ivanova N."/>
            <person name="Pagani I."/>
            <person name="Mavromatis K."/>
            <person name="Ovchinikova G."/>
            <person name="Pati A."/>
            <person name="Chen A."/>
            <person name="Palaniappan K."/>
            <person name="Land M."/>
            <person name="Hauser L."/>
            <person name="Brambilla E.M."/>
            <person name="Rohde M."/>
            <person name="Spring S."/>
            <person name="Detter J.C."/>
            <person name="Woyke T."/>
            <person name="Bristow J."/>
            <person name="Eisen J.A."/>
            <person name="Markowitz V."/>
            <person name="Hugenholtz P."/>
            <person name="Kyrpides N.C."/>
            <person name="Klenk H.P."/>
        </authorList>
    </citation>
    <scope>NUCLEOTIDE SEQUENCE [LARGE SCALE GENOMIC DNA]</scope>
    <source>
        <strain evidence="13">ATCC 700848 / DSM 11109 / ASRB2</strain>
    </source>
</reference>
<keyword evidence="1 9" id="KW-0820">tRNA-binding</keyword>
<dbReference type="EC" id="2.8.1.13" evidence="9"/>
<dbReference type="AlphaFoldDB" id="F2NIA8"/>
<evidence type="ECO:0000256" key="4">
    <source>
        <dbReference type="ARBA" id="ARBA00022741"/>
    </source>
</evidence>
<dbReference type="Pfam" id="PF20259">
    <property type="entry name" value="tRNA_Me_trans_M"/>
    <property type="match status" value="1"/>
</dbReference>
<reference evidence="13" key="2">
    <citation type="submission" date="2011-03" db="EMBL/GenBank/DDBJ databases">
        <title>The complete genome of Desulfobacca acetoxidans DSM 11109.</title>
        <authorList>
            <consortium name="US DOE Joint Genome Institute (JGI-PGF)"/>
            <person name="Lucas S."/>
            <person name="Copeland A."/>
            <person name="Lapidus A."/>
            <person name="Bruce D."/>
            <person name="Goodwin L."/>
            <person name="Pitluck S."/>
            <person name="Peters L."/>
            <person name="Kyrpides N."/>
            <person name="Mavromatis K."/>
            <person name="Ivanova N."/>
            <person name="Ovchinnikova G."/>
            <person name="Teshima H."/>
            <person name="Detter J.C."/>
            <person name="Han C."/>
            <person name="Land M."/>
            <person name="Hauser L."/>
            <person name="Markowitz V."/>
            <person name="Cheng J.-F."/>
            <person name="Hugenholtz P."/>
            <person name="Woyke T."/>
            <person name="Wu D."/>
            <person name="Spring S."/>
            <person name="Schueler E."/>
            <person name="Brambilla E."/>
            <person name="Klenk H.-P."/>
            <person name="Eisen J.A."/>
        </authorList>
    </citation>
    <scope>NUCLEOTIDE SEQUENCE [LARGE SCALE GENOMIC DNA]</scope>
    <source>
        <strain evidence="13">ATCC 700848 / DSM 11109 / ASRB2</strain>
    </source>
</reference>
<evidence type="ECO:0000256" key="2">
    <source>
        <dbReference type="ARBA" id="ARBA00022679"/>
    </source>
</evidence>
<dbReference type="PANTHER" id="PTHR11933:SF5">
    <property type="entry name" value="MITOCHONDRIAL TRNA-SPECIFIC 2-THIOURIDYLASE 1"/>
    <property type="match status" value="1"/>
</dbReference>
<comment type="subcellular location">
    <subcellularLocation>
        <location evidence="9">Cytoplasm</location>
    </subcellularLocation>
</comment>
<keyword evidence="6 9" id="KW-0694">RNA-binding</keyword>
<evidence type="ECO:0000256" key="9">
    <source>
        <dbReference type="HAMAP-Rule" id="MF_00144"/>
    </source>
</evidence>
<feature type="site" description="Interaction with tRNA" evidence="9">
    <location>
        <position position="118"/>
    </location>
</feature>
<gene>
    <name evidence="9" type="primary">mnmA</name>
    <name evidence="12" type="ordered locus">Desac_2048</name>
</gene>
<feature type="active site" description="Cysteine persulfide intermediate" evidence="9">
    <location>
        <position position="191"/>
    </location>
</feature>
<feature type="binding site" evidence="9">
    <location>
        <begin position="11"/>
        <end position="18"/>
    </location>
    <ligand>
        <name>ATP</name>
        <dbReference type="ChEBI" id="CHEBI:30616"/>
    </ligand>
</feature>
<comment type="catalytic activity">
    <reaction evidence="8 9">
        <text>S-sulfanyl-L-cysteinyl-[protein] + uridine(34) in tRNA + AH2 + ATP = 2-thiouridine(34) in tRNA + L-cysteinyl-[protein] + A + AMP + diphosphate + H(+)</text>
        <dbReference type="Rhea" id="RHEA:47032"/>
        <dbReference type="Rhea" id="RHEA-COMP:10131"/>
        <dbReference type="Rhea" id="RHEA-COMP:11726"/>
        <dbReference type="Rhea" id="RHEA-COMP:11727"/>
        <dbReference type="Rhea" id="RHEA-COMP:11728"/>
        <dbReference type="ChEBI" id="CHEBI:13193"/>
        <dbReference type="ChEBI" id="CHEBI:15378"/>
        <dbReference type="ChEBI" id="CHEBI:17499"/>
        <dbReference type="ChEBI" id="CHEBI:29950"/>
        <dbReference type="ChEBI" id="CHEBI:30616"/>
        <dbReference type="ChEBI" id="CHEBI:33019"/>
        <dbReference type="ChEBI" id="CHEBI:61963"/>
        <dbReference type="ChEBI" id="CHEBI:65315"/>
        <dbReference type="ChEBI" id="CHEBI:87170"/>
        <dbReference type="ChEBI" id="CHEBI:456215"/>
        <dbReference type="EC" id="2.8.1.13"/>
    </reaction>
</comment>
<dbReference type="Gene3D" id="3.40.50.620">
    <property type="entry name" value="HUPs"/>
    <property type="match status" value="1"/>
</dbReference>
<dbReference type="EMBL" id="CP002629">
    <property type="protein sequence ID" value="AEB09877.1"/>
    <property type="molecule type" value="Genomic_DNA"/>
</dbReference>
<feature type="binding site" evidence="9">
    <location>
        <position position="37"/>
    </location>
    <ligand>
        <name>ATP</name>
        <dbReference type="ChEBI" id="CHEBI:30616"/>
    </ligand>
</feature>
<organism evidence="12 13">
    <name type="scientific">Desulfobacca acetoxidans (strain ATCC 700848 / DSM 11109 / ASRB2)</name>
    <dbReference type="NCBI Taxonomy" id="880072"/>
    <lineage>
        <taxon>Bacteria</taxon>
        <taxon>Pseudomonadati</taxon>
        <taxon>Thermodesulfobacteriota</taxon>
        <taxon>Desulfobaccia</taxon>
        <taxon>Desulfobaccales</taxon>
        <taxon>Desulfobaccaceae</taxon>
        <taxon>Desulfobacca</taxon>
    </lineage>
</organism>
<evidence type="ECO:0000259" key="10">
    <source>
        <dbReference type="Pfam" id="PF20258"/>
    </source>
</evidence>
<dbReference type="GO" id="GO:0000049">
    <property type="term" value="F:tRNA binding"/>
    <property type="evidence" value="ECO:0007669"/>
    <property type="project" value="UniProtKB-KW"/>
</dbReference>
<evidence type="ECO:0000256" key="8">
    <source>
        <dbReference type="ARBA" id="ARBA00051542"/>
    </source>
</evidence>
<dbReference type="Proteomes" id="UP000000483">
    <property type="component" value="Chromosome"/>
</dbReference>
<dbReference type="InterPro" id="IPR046885">
    <property type="entry name" value="MnmA-like_C"/>
</dbReference>
<keyword evidence="7" id="KW-1015">Disulfide bond</keyword>
<evidence type="ECO:0000313" key="12">
    <source>
        <dbReference type="EMBL" id="AEB09877.1"/>
    </source>
</evidence>
<dbReference type="HAMAP" id="MF_00144">
    <property type="entry name" value="tRNA_thiouridyl_MnmA"/>
    <property type="match status" value="1"/>
</dbReference>
<dbReference type="eggNOG" id="COG0482">
    <property type="taxonomic scope" value="Bacteria"/>
</dbReference>
<dbReference type="OrthoDB" id="9800696at2"/>
<dbReference type="CDD" id="cd01998">
    <property type="entry name" value="MnmA_TRMU-like"/>
    <property type="match status" value="1"/>
</dbReference>
<feature type="domain" description="tRNA-specific 2-thiouridylase MnmA-like central" evidence="11">
    <location>
        <begin position="212"/>
        <end position="264"/>
    </location>
</feature>
<dbReference type="InterPro" id="IPR046884">
    <property type="entry name" value="MnmA-like_central"/>
</dbReference>
<comment type="similarity">
    <text evidence="9">Belongs to the MnmA/TRMU family.</text>
</comment>
<dbReference type="RefSeq" id="WP_013706986.1">
    <property type="nucleotide sequence ID" value="NC_015388.1"/>
</dbReference>
<dbReference type="Pfam" id="PF03054">
    <property type="entry name" value="tRNA_Me_trans"/>
    <property type="match status" value="1"/>
</dbReference>
<keyword evidence="5 9" id="KW-0067">ATP-binding</keyword>
<dbReference type="NCBIfam" id="TIGR00420">
    <property type="entry name" value="trmU"/>
    <property type="match status" value="1"/>
</dbReference>
<dbReference type="Gene3D" id="2.40.30.10">
    <property type="entry name" value="Translation factors"/>
    <property type="match status" value="1"/>
</dbReference>
<dbReference type="PANTHER" id="PTHR11933">
    <property type="entry name" value="TRNA 5-METHYLAMINOMETHYL-2-THIOURIDYLATE -METHYLTRANSFERASE"/>
    <property type="match status" value="1"/>
</dbReference>
<keyword evidence="4 9" id="KW-0547">Nucleotide-binding</keyword>
<evidence type="ECO:0000256" key="6">
    <source>
        <dbReference type="ARBA" id="ARBA00022884"/>
    </source>
</evidence>
<dbReference type="GO" id="GO:0005737">
    <property type="term" value="C:cytoplasm"/>
    <property type="evidence" value="ECO:0007669"/>
    <property type="project" value="UniProtKB-SubCell"/>
</dbReference>
<feature type="region of interest" description="Interaction with tRNA" evidence="9">
    <location>
        <begin position="297"/>
        <end position="298"/>
    </location>
</feature>
<accession>F2NIA8</accession>
<evidence type="ECO:0000256" key="1">
    <source>
        <dbReference type="ARBA" id="ARBA00022555"/>
    </source>
</evidence>
<evidence type="ECO:0000256" key="3">
    <source>
        <dbReference type="ARBA" id="ARBA00022694"/>
    </source>
</evidence>
<feature type="binding site" evidence="9">
    <location>
        <position position="117"/>
    </location>
    <ligand>
        <name>ATP</name>
        <dbReference type="ChEBI" id="CHEBI:30616"/>
    </ligand>
</feature>
<dbReference type="HOGENOM" id="CLU_035188_0_0_7"/>
<feature type="site" description="Interaction with tRNA" evidence="9">
    <location>
        <position position="330"/>
    </location>
</feature>
<protein>
    <recommendedName>
        <fullName evidence="9">tRNA-specific 2-thiouridylase MnmA</fullName>
        <ecNumber evidence="9">2.8.1.13</ecNumber>
    </recommendedName>
</protein>
<evidence type="ECO:0000256" key="5">
    <source>
        <dbReference type="ARBA" id="ARBA00022840"/>
    </source>
</evidence>
<keyword evidence="2 9" id="KW-0808">Transferase</keyword>
<evidence type="ECO:0000256" key="7">
    <source>
        <dbReference type="ARBA" id="ARBA00023157"/>
    </source>
</evidence>
<feature type="domain" description="tRNA-specific 2-thiouridylase MnmA-like C-terminal" evidence="10">
    <location>
        <begin position="272"/>
        <end position="346"/>
    </location>
</feature>
<dbReference type="InterPro" id="IPR014729">
    <property type="entry name" value="Rossmann-like_a/b/a_fold"/>
</dbReference>
<feature type="active site" description="Nucleophile" evidence="9">
    <location>
        <position position="93"/>
    </location>
</feature>
<dbReference type="SUPFAM" id="SSF52402">
    <property type="entry name" value="Adenine nucleotide alpha hydrolases-like"/>
    <property type="match status" value="1"/>
</dbReference>
<proteinExistence type="inferred from homology"/>
<keyword evidence="13" id="KW-1185">Reference proteome</keyword>
<dbReference type="GO" id="GO:0002143">
    <property type="term" value="P:tRNA wobble position uridine thiolation"/>
    <property type="evidence" value="ECO:0007669"/>
    <property type="project" value="TreeGrafter"/>
</dbReference>
<dbReference type="NCBIfam" id="NF001138">
    <property type="entry name" value="PRK00143.1"/>
    <property type="match status" value="1"/>
</dbReference>
<name>F2NIA8_DESAR</name>